<protein>
    <submittedName>
        <fullName evidence="1">Uncharacterized protein</fullName>
    </submittedName>
</protein>
<reference evidence="1 2" key="1">
    <citation type="journal article" date="2018" name="Evol. Lett.">
        <title>Horizontal gene cluster transfer increased hallucinogenic mushroom diversity.</title>
        <authorList>
            <person name="Reynolds H.T."/>
            <person name="Vijayakumar V."/>
            <person name="Gluck-Thaler E."/>
            <person name="Korotkin H.B."/>
            <person name="Matheny P.B."/>
            <person name="Slot J.C."/>
        </authorList>
    </citation>
    <scope>NUCLEOTIDE SEQUENCE [LARGE SCALE GENOMIC DNA]</scope>
    <source>
        <strain evidence="1 2">SRW20</strain>
    </source>
</reference>
<comment type="caution">
    <text evidence="1">The sequence shown here is derived from an EMBL/GenBank/DDBJ whole genome shotgun (WGS) entry which is preliminary data.</text>
</comment>
<sequence length="183" mass="20806">MHFAQQSASYTDVPDDEESRRWLQLLKWDFNWGGSMNLKDESSVASADIRLASDEVQRAHLPGRVKCMVFSTCGTFMTAWMQPVDASNPDILEMPHLFPNGYTSFRIAEFPLAETCLLRHWRLYVARAPAAAIPNVVIWKLLKKEWLGNVVLAKYGSTHMSEREWMVDVRPGCLDFGVALLDA</sequence>
<dbReference type="AlphaFoldDB" id="A0A409WMA1"/>
<evidence type="ECO:0000313" key="1">
    <source>
        <dbReference type="EMBL" id="PPQ79645.1"/>
    </source>
</evidence>
<name>A0A409WMA1_9AGAR</name>
<dbReference type="Proteomes" id="UP000284706">
    <property type="component" value="Unassembled WGS sequence"/>
</dbReference>
<gene>
    <name evidence="1" type="ORF">CVT26_015684</name>
</gene>
<accession>A0A409WMA1</accession>
<organism evidence="1 2">
    <name type="scientific">Gymnopilus dilepis</name>
    <dbReference type="NCBI Taxonomy" id="231916"/>
    <lineage>
        <taxon>Eukaryota</taxon>
        <taxon>Fungi</taxon>
        <taxon>Dikarya</taxon>
        <taxon>Basidiomycota</taxon>
        <taxon>Agaricomycotina</taxon>
        <taxon>Agaricomycetes</taxon>
        <taxon>Agaricomycetidae</taxon>
        <taxon>Agaricales</taxon>
        <taxon>Agaricineae</taxon>
        <taxon>Hymenogastraceae</taxon>
        <taxon>Gymnopilus</taxon>
    </lineage>
</organism>
<dbReference type="EMBL" id="NHYE01004994">
    <property type="protein sequence ID" value="PPQ79645.1"/>
    <property type="molecule type" value="Genomic_DNA"/>
</dbReference>
<keyword evidence="2" id="KW-1185">Reference proteome</keyword>
<dbReference type="InParanoid" id="A0A409WMA1"/>
<proteinExistence type="predicted"/>
<evidence type="ECO:0000313" key="2">
    <source>
        <dbReference type="Proteomes" id="UP000284706"/>
    </source>
</evidence>